<dbReference type="PIRSF" id="PIRSF000429">
    <property type="entry name" value="Ac-CoA_Ac_transf"/>
    <property type="match status" value="1"/>
</dbReference>
<dbReference type="RefSeq" id="WP_066599225.1">
    <property type="nucleotide sequence ID" value="NZ_KQ130434.1"/>
</dbReference>
<dbReference type="STRING" id="1420583.V473_00600"/>
<dbReference type="InterPro" id="IPR055140">
    <property type="entry name" value="Thiolase_C_2"/>
</dbReference>
<comment type="caution">
    <text evidence="2">The sequence shown here is derived from an EMBL/GenBank/DDBJ whole genome shotgun (WGS) entry which is preliminary data.</text>
</comment>
<protein>
    <submittedName>
        <fullName evidence="2">Acetyl-CoA acetyltransferase</fullName>
    </submittedName>
</protein>
<dbReference type="Pfam" id="PF22691">
    <property type="entry name" value="Thiolase_C_1"/>
    <property type="match status" value="1"/>
</dbReference>
<keyword evidence="2" id="KW-0808">Transferase</keyword>
<proteinExistence type="predicted"/>
<accession>A0A0J7XZ11</accession>
<dbReference type="InterPro" id="IPR002155">
    <property type="entry name" value="Thiolase"/>
</dbReference>
<reference evidence="2 3" key="1">
    <citation type="journal article" date="2015" name="G3 (Bethesda)">
        <title>Insights into Ongoing Evolution of the Hexachlorocyclohexane Catabolic Pathway from Comparative Genomics of Ten Sphingomonadaceae Strains.</title>
        <authorList>
            <person name="Pearce S.L."/>
            <person name="Oakeshott J.G."/>
            <person name="Pandey G."/>
        </authorList>
    </citation>
    <scope>NUCLEOTIDE SEQUENCE [LARGE SCALE GENOMIC DNA]</scope>
    <source>
        <strain evidence="2 3">LL01</strain>
    </source>
</reference>
<feature type="domain" description="Thiolase C-terminal" evidence="1">
    <location>
        <begin position="246"/>
        <end position="389"/>
    </location>
</feature>
<dbReference type="PATRIC" id="fig|1420583.3.peg.113"/>
<gene>
    <name evidence="2" type="ORF">V473_00600</name>
</gene>
<dbReference type="InterPro" id="IPR016039">
    <property type="entry name" value="Thiolase-like"/>
</dbReference>
<dbReference type="GO" id="GO:0003988">
    <property type="term" value="F:acetyl-CoA C-acyltransferase activity"/>
    <property type="evidence" value="ECO:0007669"/>
    <property type="project" value="UniProtKB-ARBA"/>
</dbReference>
<name>A0A0J7XZ11_9SPHN</name>
<organism evidence="2 3">
    <name type="scientific">Sphingobium cupriresistens LL01</name>
    <dbReference type="NCBI Taxonomy" id="1420583"/>
    <lineage>
        <taxon>Bacteria</taxon>
        <taxon>Pseudomonadati</taxon>
        <taxon>Pseudomonadota</taxon>
        <taxon>Alphaproteobacteria</taxon>
        <taxon>Sphingomonadales</taxon>
        <taxon>Sphingomonadaceae</taxon>
        <taxon>Sphingobium</taxon>
    </lineage>
</organism>
<evidence type="ECO:0000259" key="1">
    <source>
        <dbReference type="Pfam" id="PF22691"/>
    </source>
</evidence>
<evidence type="ECO:0000313" key="2">
    <source>
        <dbReference type="EMBL" id="KMS56804.1"/>
    </source>
</evidence>
<dbReference type="CDD" id="cd00829">
    <property type="entry name" value="SCP-x_thiolase"/>
    <property type="match status" value="1"/>
</dbReference>
<sequence>MKTTAAIVGTGEVPTGHYPDRSEAEAAVAACRQAIMDAGMSPRDIEAVMPVGVVMGSRHFNTDLIFSRLCEELGMLRSVKLNAQLMAGGASGSATLKVASALVASGAVRNVLVVHSDKFGTTTMQQGIDLFATLGISEEWEAPYGHNANTAIALITQRYMHETGTTEEELASVAVALRQWGALNPNAMFRSPITVEDVMRSDHVCTPLRPKTMSLWADGASAYIVARADDAIHITSTPVYIRGAASLVTHYSSSQEADLAYLAFPQVAKQAYAQAGLSPKDIDVAQCYDAYSVMPLLAMDALDLCDGERAGKFIAAGHTLPGGKMPMTTTGGAIAQGHTGAGVGVSLMVEAARQLMGKAGDRQVKDAVNAAESGSGGTWMDSHISILSREAR</sequence>
<dbReference type="AlphaFoldDB" id="A0A0J7XZ11"/>
<evidence type="ECO:0000313" key="3">
    <source>
        <dbReference type="Proteomes" id="UP000052232"/>
    </source>
</evidence>
<keyword evidence="3" id="KW-1185">Reference proteome</keyword>
<dbReference type="EMBL" id="JACT01000001">
    <property type="protein sequence ID" value="KMS56804.1"/>
    <property type="molecule type" value="Genomic_DNA"/>
</dbReference>
<dbReference type="PANTHER" id="PTHR42870">
    <property type="entry name" value="ACETYL-COA C-ACETYLTRANSFERASE"/>
    <property type="match status" value="1"/>
</dbReference>
<dbReference type="Proteomes" id="UP000052232">
    <property type="component" value="Unassembled WGS sequence"/>
</dbReference>
<dbReference type="SUPFAM" id="SSF53901">
    <property type="entry name" value="Thiolase-like"/>
    <property type="match status" value="1"/>
</dbReference>
<dbReference type="PANTHER" id="PTHR42870:SF1">
    <property type="entry name" value="NON-SPECIFIC LIPID-TRANSFER PROTEIN-LIKE 2"/>
    <property type="match status" value="1"/>
</dbReference>
<dbReference type="Gene3D" id="3.40.47.10">
    <property type="match status" value="1"/>
</dbReference>